<dbReference type="EMBL" id="JAJSOF020000037">
    <property type="protein sequence ID" value="KAJ4428428.1"/>
    <property type="molecule type" value="Genomic_DNA"/>
</dbReference>
<comment type="caution">
    <text evidence="10">The sequence shown here is derived from an EMBL/GenBank/DDBJ whole genome shotgun (WGS) entry which is preliminary data.</text>
</comment>
<evidence type="ECO:0000313" key="10">
    <source>
        <dbReference type="EMBL" id="KAJ4428428.1"/>
    </source>
</evidence>
<feature type="transmembrane region" description="Helical" evidence="8">
    <location>
        <begin position="445"/>
        <end position="464"/>
    </location>
</feature>
<evidence type="ECO:0000256" key="1">
    <source>
        <dbReference type="ARBA" id="ARBA00004651"/>
    </source>
</evidence>
<keyword evidence="3 8" id="KW-0812">Transmembrane</keyword>
<evidence type="ECO:0000256" key="8">
    <source>
        <dbReference type="SAM" id="Phobius"/>
    </source>
</evidence>
<feature type="transmembrane region" description="Helical" evidence="8">
    <location>
        <begin position="484"/>
        <end position="501"/>
    </location>
</feature>
<feature type="transmembrane region" description="Helical" evidence="8">
    <location>
        <begin position="387"/>
        <end position="406"/>
    </location>
</feature>
<evidence type="ECO:0000256" key="7">
    <source>
        <dbReference type="ARBA" id="ARBA00023180"/>
    </source>
</evidence>
<keyword evidence="6" id="KW-0675">Receptor</keyword>
<proteinExistence type="predicted"/>
<gene>
    <name evidence="10" type="ORF">ANN_24465</name>
</gene>
<dbReference type="Pfam" id="PF24061">
    <property type="entry name" value="LBD_receptor"/>
    <property type="match status" value="1"/>
</dbReference>
<evidence type="ECO:0000256" key="5">
    <source>
        <dbReference type="ARBA" id="ARBA00023136"/>
    </source>
</evidence>
<reference evidence="10 11" key="1">
    <citation type="journal article" date="2022" name="Allergy">
        <title>Genome assembly and annotation of Periplaneta americana reveal a comprehensive cockroach allergen profile.</title>
        <authorList>
            <person name="Wang L."/>
            <person name="Xiong Q."/>
            <person name="Saelim N."/>
            <person name="Wang L."/>
            <person name="Nong W."/>
            <person name="Wan A.T."/>
            <person name="Shi M."/>
            <person name="Liu X."/>
            <person name="Cao Q."/>
            <person name="Hui J.H.L."/>
            <person name="Sookrung N."/>
            <person name="Leung T.F."/>
            <person name="Tungtrongchitr A."/>
            <person name="Tsui S.K.W."/>
        </authorList>
    </citation>
    <scope>NUCLEOTIDE SEQUENCE [LARGE SCALE GENOMIC DNA]</scope>
    <source>
        <strain evidence="10">PWHHKU_190912</strain>
    </source>
</reference>
<name>A0ABQ8S345_PERAM</name>
<evidence type="ECO:0000259" key="9">
    <source>
        <dbReference type="Pfam" id="PF24061"/>
    </source>
</evidence>
<keyword evidence="7" id="KW-0325">Glycoprotein</keyword>
<dbReference type="Gene3D" id="1.10.287.70">
    <property type="match status" value="1"/>
</dbReference>
<evidence type="ECO:0000313" key="11">
    <source>
        <dbReference type="Proteomes" id="UP001148838"/>
    </source>
</evidence>
<sequence length="588" mass="66572">MAGLCEGGNEPPGSLKASCAFVTSEKGQTRRPPEEEHNNKLVQFCTTEEITHQFDPNHPILISLPKPEFKDTERSLYPLEDNMQLVSTVLKTINWTVQISSTDTPTVFADEDTNSPLICNYIIFVWPDGDEILIDIQLEALQEQMLFNFRGKYIVVLLTLNSREETKADVFNILDTLWSMGSITNVNIVVPTRRYDELLSTKQDGDYSLDTYTWFPYAGSVCGELNEVVLIDRWLPQNDRKLSTGIDLFPDKLPDDFMGCTITASSVGVEPNVIPIKNETLEDGSAVSQIGGLPAEMLILLAQKMNMTVVFLSPMLTLDLELVITAFNEVLNDMSDILIGSLPLSGSIKGFFDTTAHISYTALKWLVPCPKQISRFSRISKMYNESVWIAMILTFVVTTVIFWHSAKHTSDVRRFENLSNVFYSTWAVCMSVSVPFMPKNSKLRILFFIYVCYCLAVSNVFQAFFMSYLVEPGYHKGLETFEDILSSGLSFGLFPIFKLFMQTTSYDDHNRFRSHEVECSALDKCVERVLFQGDITTVASRFFRLRTPEEEGKSLMLASSEFQSLGRAIVKEDEYEEVRWDGIVSIVS</sequence>
<organism evidence="10 11">
    <name type="scientific">Periplaneta americana</name>
    <name type="common">American cockroach</name>
    <name type="synonym">Blatta americana</name>
    <dbReference type="NCBI Taxonomy" id="6978"/>
    <lineage>
        <taxon>Eukaryota</taxon>
        <taxon>Metazoa</taxon>
        <taxon>Ecdysozoa</taxon>
        <taxon>Arthropoda</taxon>
        <taxon>Hexapoda</taxon>
        <taxon>Insecta</taxon>
        <taxon>Pterygota</taxon>
        <taxon>Neoptera</taxon>
        <taxon>Polyneoptera</taxon>
        <taxon>Dictyoptera</taxon>
        <taxon>Blattodea</taxon>
        <taxon>Blattoidea</taxon>
        <taxon>Blattidae</taxon>
        <taxon>Blattinae</taxon>
        <taxon>Periplaneta</taxon>
    </lineage>
</organism>
<accession>A0ABQ8S345</accession>
<protein>
    <recommendedName>
        <fullName evidence="9">Putative ionotropic receptor ligand binding domain-containing protein</fullName>
    </recommendedName>
</protein>
<keyword evidence="11" id="KW-1185">Reference proteome</keyword>
<evidence type="ECO:0000256" key="4">
    <source>
        <dbReference type="ARBA" id="ARBA00022989"/>
    </source>
</evidence>
<keyword evidence="2" id="KW-1003">Cell membrane</keyword>
<dbReference type="PANTHER" id="PTHR42643:SF24">
    <property type="entry name" value="IONOTROPIC RECEPTOR 60A"/>
    <property type="match status" value="1"/>
</dbReference>
<evidence type="ECO:0000256" key="6">
    <source>
        <dbReference type="ARBA" id="ARBA00023170"/>
    </source>
</evidence>
<dbReference type="PANTHER" id="PTHR42643">
    <property type="entry name" value="IONOTROPIC RECEPTOR 20A-RELATED"/>
    <property type="match status" value="1"/>
</dbReference>
<keyword evidence="5 8" id="KW-0472">Membrane</keyword>
<evidence type="ECO:0000256" key="2">
    <source>
        <dbReference type="ARBA" id="ARBA00022475"/>
    </source>
</evidence>
<dbReference type="Proteomes" id="UP001148838">
    <property type="component" value="Unassembled WGS sequence"/>
</dbReference>
<feature type="domain" description="Putative ionotropic receptor ligand binding" evidence="9">
    <location>
        <begin position="84"/>
        <end position="253"/>
    </location>
</feature>
<dbReference type="InterPro" id="IPR056198">
    <property type="entry name" value="LBD_receptor"/>
</dbReference>
<dbReference type="InterPro" id="IPR052192">
    <property type="entry name" value="Insect_Ionotropic_Sensory_Rcpt"/>
</dbReference>
<evidence type="ECO:0000256" key="3">
    <source>
        <dbReference type="ARBA" id="ARBA00022692"/>
    </source>
</evidence>
<comment type="subcellular location">
    <subcellularLocation>
        <location evidence="1">Cell membrane</location>
        <topology evidence="1">Multi-pass membrane protein</topology>
    </subcellularLocation>
</comment>
<keyword evidence="4 8" id="KW-1133">Transmembrane helix</keyword>